<organism evidence="1 3">
    <name type="scientific">Vanilla planifolia</name>
    <name type="common">Vanilla</name>
    <dbReference type="NCBI Taxonomy" id="51239"/>
    <lineage>
        <taxon>Eukaryota</taxon>
        <taxon>Viridiplantae</taxon>
        <taxon>Streptophyta</taxon>
        <taxon>Embryophyta</taxon>
        <taxon>Tracheophyta</taxon>
        <taxon>Spermatophyta</taxon>
        <taxon>Magnoliopsida</taxon>
        <taxon>Liliopsida</taxon>
        <taxon>Asparagales</taxon>
        <taxon>Orchidaceae</taxon>
        <taxon>Vanilloideae</taxon>
        <taxon>Vanilleae</taxon>
        <taxon>Vanilla</taxon>
    </lineage>
</organism>
<dbReference type="OrthoDB" id="1936358at2759"/>
<dbReference type="Proteomes" id="UP000639772">
    <property type="component" value="Unassembled WGS sequence"/>
</dbReference>
<evidence type="ECO:0000313" key="1">
    <source>
        <dbReference type="EMBL" id="KAG0484251.1"/>
    </source>
</evidence>
<accession>A0A835R2A8</accession>
<proteinExistence type="predicted"/>
<evidence type="ECO:0000313" key="4">
    <source>
        <dbReference type="Proteomes" id="UP000639772"/>
    </source>
</evidence>
<dbReference type="Proteomes" id="UP000636800">
    <property type="component" value="Unassembled WGS sequence"/>
</dbReference>
<dbReference type="Gene3D" id="3.40.50.2020">
    <property type="match status" value="1"/>
</dbReference>
<keyword evidence="3" id="KW-1185">Reference proteome</keyword>
<comment type="caution">
    <text evidence="1">The sequence shown here is derived from an EMBL/GenBank/DDBJ whole genome shotgun (WGS) entry which is preliminary data.</text>
</comment>
<dbReference type="AlphaFoldDB" id="A0A835R2A8"/>
<sequence length="205" mass="22740">MAMPSPCWNFKLIPSKKGKVSHRKFCKATPSPTLIRSKVGNIDLSSESIGDGGIISQLSHSSQPSLMAASRVVASVTLPPKRSKKNVSLFFCEETRDLAERVAMESDAIELRSINWRTFEDGFPNLFIPNAHGIRGQHVAFLASFSSPGETRDLAERVAMESDAIELRSINWRTFEDGFPNLFIPNAHGIVDSMLPFWPPLVLLE</sequence>
<evidence type="ECO:0000313" key="3">
    <source>
        <dbReference type="Proteomes" id="UP000636800"/>
    </source>
</evidence>
<dbReference type="EMBL" id="JADCNL010000004">
    <property type="protein sequence ID" value="KAG0484251.1"/>
    <property type="molecule type" value="Genomic_DNA"/>
</dbReference>
<reference evidence="3 4" key="1">
    <citation type="journal article" date="2020" name="Nat. Food">
        <title>A phased Vanilla planifolia genome enables genetic improvement of flavour and production.</title>
        <authorList>
            <person name="Hasing T."/>
            <person name="Tang H."/>
            <person name="Brym M."/>
            <person name="Khazi F."/>
            <person name="Huang T."/>
            <person name="Chambers A.H."/>
        </authorList>
    </citation>
    <scope>NUCLEOTIDE SEQUENCE [LARGE SCALE GENOMIC DNA]</scope>
    <source>
        <tissue evidence="1">Leaf</tissue>
    </source>
</reference>
<name>A0A835R2A8_VANPL</name>
<protein>
    <submittedName>
        <fullName evidence="1">Uncharacterized protein</fullName>
    </submittedName>
</protein>
<dbReference type="InterPro" id="IPR029057">
    <property type="entry name" value="PRTase-like"/>
</dbReference>
<evidence type="ECO:0000313" key="2">
    <source>
        <dbReference type="EMBL" id="KAG0486079.1"/>
    </source>
</evidence>
<dbReference type="EMBL" id="JADCNM010000004">
    <property type="protein sequence ID" value="KAG0486079.1"/>
    <property type="molecule type" value="Genomic_DNA"/>
</dbReference>
<gene>
    <name evidence="2" type="ORF">HPP92_008174</name>
    <name evidence="1" type="ORF">HPP92_008330</name>
</gene>